<feature type="transmembrane region" description="Helical" evidence="2">
    <location>
        <begin position="7"/>
        <end position="30"/>
    </location>
</feature>
<dbReference type="AlphaFoldDB" id="A0A7W8QTC1"/>
<dbReference type="Proteomes" id="UP000572635">
    <property type="component" value="Unassembled WGS sequence"/>
</dbReference>
<keyword evidence="2" id="KW-0472">Membrane</keyword>
<protein>
    <submittedName>
        <fullName evidence="3">Nitrogen fixation-related uncharacterized protein</fullName>
    </submittedName>
</protein>
<accession>A0A7W8QTC1</accession>
<evidence type="ECO:0000256" key="2">
    <source>
        <dbReference type="SAM" id="Phobius"/>
    </source>
</evidence>
<feature type="region of interest" description="Disordered" evidence="1">
    <location>
        <begin position="182"/>
        <end position="227"/>
    </location>
</feature>
<dbReference type="RefSeq" id="WP_184398941.1">
    <property type="nucleotide sequence ID" value="NZ_BAAAJD010000072.1"/>
</dbReference>
<sequence>MVRRRWTAGAAVLAAVALLGIPLGALWWGISSRPEVTVADGGGVLPYPATEASFGVQGRYALLAAGAGMLTGYCSYLAQYRLARRAAERPGAAGPVPDLRMICLVGLTAGSIAGALLLWGTGVLLDGDAFERALAAAEPGDVISDRIRLDALGALVVWPFVAVLQYGLFDAVSIWRRDLPTDGVAAPPPAPERPAVPAGTPAGPGATGGAPDRSLGPAAEAGAERPS</sequence>
<keyword evidence="2" id="KW-1133">Transmembrane helix</keyword>
<organism evidence="3 4">
    <name type="scientific">Nocardiopsis composta</name>
    <dbReference type="NCBI Taxonomy" id="157465"/>
    <lineage>
        <taxon>Bacteria</taxon>
        <taxon>Bacillati</taxon>
        <taxon>Actinomycetota</taxon>
        <taxon>Actinomycetes</taxon>
        <taxon>Streptosporangiales</taxon>
        <taxon>Nocardiopsidaceae</taxon>
        <taxon>Nocardiopsis</taxon>
    </lineage>
</organism>
<dbReference type="EMBL" id="JACHDB010000002">
    <property type="protein sequence ID" value="MBB5435824.1"/>
    <property type="molecule type" value="Genomic_DNA"/>
</dbReference>
<feature type="compositionally biased region" description="Low complexity" evidence="1">
    <location>
        <begin position="195"/>
        <end position="204"/>
    </location>
</feature>
<keyword evidence="4" id="KW-1185">Reference proteome</keyword>
<evidence type="ECO:0000313" key="4">
    <source>
        <dbReference type="Proteomes" id="UP000572635"/>
    </source>
</evidence>
<comment type="caution">
    <text evidence="3">The sequence shown here is derived from an EMBL/GenBank/DDBJ whole genome shotgun (WGS) entry which is preliminary data.</text>
</comment>
<name>A0A7W8QTC1_9ACTN</name>
<reference evidence="3 4" key="1">
    <citation type="submission" date="2020-08" db="EMBL/GenBank/DDBJ databases">
        <title>Sequencing the genomes of 1000 actinobacteria strains.</title>
        <authorList>
            <person name="Klenk H.-P."/>
        </authorList>
    </citation>
    <scope>NUCLEOTIDE SEQUENCE [LARGE SCALE GENOMIC DNA]</scope>
    <source>
        <strain evidence="3 4">DSM 44551</strain>
    </source>
</reference>
<feature type="transmembrane region" description="Helical" evidence="2">
    <location>
        <begin position="99"/>
        <end position="119"/>
    </location>
</feature>
<evidence type="ECO:0000256" key="1">
    <source>
        <dbReference type="SAM" id="MobiDB-lite"/>
    </source>
</evidence>
<feature type="transmembrane region" description="Helical" evidence="2">
    <location>
        <begin position="60"/>
        <end position="78"/>
    </location>
</feature>
<feature type="transmembrane region" description="Helical" evidence="2">
    <location>
        <begin position="151"/>
        <end position="169"/>
    </location>
</feature>
<gene>
    <name evidence="3" type="ORF">HDA36_005972</name>
</gene>
<keyword evidence="2" id="KW-0812">Transmembrane</keyword>
<evidence type="ECO:0000313" key="3">
    <source>
        <dbReference type="EMBL" id="MBB5435824.1"/>
    </source>
</evidence>
<proteinExistence type="predicted"/>